<organism evidence="10 11">
    <name type="scientific">Rhodococcus qingshengii JCM 15477</name>
    <dbReference type="NCBI Taxonomy" id="1303681"/>
    <lineage>
        <taxon>Bacteria</taxon>
        <taxon>Bacillati</taxon>
        <taxon>Actinomycetota</taxon>
        <taxon>Actinomycetes</taxon>
        <taxon>Mycobacteriales</taxon>
        <taxon>Nocardiaceae</taxon>
        <taxon>Rhodococcus</taxon>
        <taxon>Rhodococcus erythropolis group</taxon>
    </lineage>
</organism>
<feature type="domain" description="Major facilitator superfamily (MFS) profile" evidence="9">
    <location>
        <begin position="15"/>
        <end position="508"/>
    </location>
</feature>
<keyword evidence="10" id="KW-0614">Plasmid</keyword>
<reference evidence="11" key="1">
    <citation type="journal article" date="2022" name="Environ. Microbiol.">
        <title>Functional analysis, diversity, and distribution of carbendazim hydrolases MheI and CbmA, responsible for the initial step in carbendazim degradation.</title>
        <authorList>
            <person name="Zhang M."/>
            <person name="Bai X."/>
            <person name="Li Q."/>
            <person name="Zhang L."/>
            <person name="Zhu Q."/>
            <person name="Gao S."/>
            <person name="Ke Z."/>
            <person name="Jiang M."/>
            <person name="Hu J."/>
            <person name="Qiu J."/>
            <person name="Hong Q."/>
        </authorList>
    </citation>
    <scope>NUCLEOTIDE SEQUENCE [LARGE SCALE GENOMIC DNA]</scope>
    <source>
        <strain evidence="11">djl-6</strain>
    </source>
</reference>
<evidence type="ECO:0000256" key="2">
    <source>
        <dbReference type="ARBA" id="ARBA00022448"/>
    </source>
</evidence>
<dbReference type="Pfam" id="PF07690">
    <property type="entry name" value="MFS_1"/>
    <property type="match status" value="1"/>
</dbReference>
<evidence type="ECO:0000313" key="10">
    <source>
        <dbReference type="EMBL" id="UPU47023.1"/>
    </source>
</evidence>
<feature type="compositionally biased region" description="Basic and acidic residues" evidence="7">
    <location>
        <begin position="508"/>
        <end position="521"/>
    </location>
</feature>
<evidence type="ECO:0000256" key="5">
    <source>
        <dbReference type="ARBA" id="ARBA00022989"/>
    </source>
</evidence>
<evidence type="ECO:0000256" key="1">
    <source>
        <dbReference type="ARBA" id="ARBA00004651"/>
    </source>
</evidence>
<dbReference type="NCBIfam" id="TIGR00711">
    <property type="entry name" value="efflux_EmrB"/>
    <property type="match status" value="1"/>
</dbReference>
<evidence type="ECO:0000313" key="11">
    <source>
        <dbReference type="Proteomes" id="UP000831484"/>
    </source>
</evidence>
<protein>
    <submittedName>
        <fullName evidence="10">MFS transporter</fullName>
    </submittedName>
</protein>
<feature type="transmembrane region" description="Helical" evidence="8">
    <location>
        <begin position="271"/>
        <end position="294"/>
    </location>
</feature>
<keyword evidence="2" id="KW-0813">Transport</keyword>
<keyword evidence="11" id="KW-1185">Reference proteome</keyword>
<feature type="transmembrane region" description="Helical" evidence="8">
    <location>
        <begin position="334"/>
        <end position="350"/>
    </location>
</feature>
<feature type="transmembrane region" description="Helical" evidence="8">
    <location>
        <begin position="406"/>
        <end position="424"/>
    </location>
</feature>
<proteinExistence type="predicted"/>
<feature type="compositionally biased region" description="Polar residues" evidence="7">
    <location>
        <begin position="524"/>
        <end position="540"/>
    </location>
</feature>
<feature type="transmembrane region" description="Helical" evidence="8">
    <location>
        <begin position="53"/>
        <end position="73"/>
    </location>
</feature>
<feature type="transmembrane region" description="Helical" evidence="8">
    <location>
        <begin position="80"/>
        <end position="99"/>
    </location>
</feature>
<feature type="transmembrane region" description="Helical" evidence="8">
    <location>
        <begin position="484"/>
        <end position="504"/>
    </location>
</feature>
<dbReference type="PANTHER" id="PTHR42718:SF42">
    <property type="entry name" value="EXPORT PROTEIN"/>
    <property type="match status" value="1"/>
</dbReference>
<dbReference type="SUPFAM" id="SSF103473">
    <property type="entry name" value="MFS general substrate transporter"/>
    <property type="match status" value="1"/>
</dbReference>
<evidence type="ECO:0000256" key="6">
    <source>
        <dbReference type="ARBA" id="ARBA00023136"/>
    </source>
</evidence>
<keyword evidence="4 8" id="KW-0812">Transmembrane</keyword>
<dbReference type="AlphaFoldDB" id="A0AB38RQA0"/>
<dbReference type="InterPro" id="IPR020846">
    <property type="entry name" value="MFS_dom"/>
</dbReference>
<feature type="transmembrane region" description="Helical" evidence="8">
    <location>
        <begin position="203"/>
        <end position="221"/>
    </location>
</feature>
<geneLocation type="plasmid" evidence="10 11">
    <name>pdjl-6-5</name>
</geneLocation>
<dbReference type="Gene3D" id="1.20.1250.20">
    <property type="entry name" value="MFS general substrate transporter like domains"/>
    <property type="match status" value="1"/>
</dbReference>
<dbReference type="InterPro" id="IPR036259">
    <property type="entry name" value="MFS_trans_sf"/>
</dbReference>
<keyword evidence="6 8" id="KW-0472">Membrane</keyword>
<evidence type="ECO:0000256" key="7">
    <source>
        <dbReference type="SAM" id="MobiDB-lite"/>
    </source>
</evidence>
<keyword evidence="3" id="KW-1003">Cell membrane</keyword>
<dbReference type="Proteomes" id="UP000831484">
    <property type="component" value="Plasmid pdjl-6-5"/>
</dbReference>
<dbReference type="InterPro" id="IPR004638">
    <property type="entry name" value="EmrB-like"/>
</dbReference>
<evidence type="ECO:0000256" key="4">
    <source>
        <dbReference type="ARBA" id="ARBA00022692"/>
    </source>
</evidence>
<evidence type="ECO:0000256" key="8">
    <source>
        <dbReference type="SAM" id="Phobius"/>
    </source>
</evidence>
<gene>
    <name evidence="10" type="ORF">M0639_33635</name>
</gene>
<dbReference type="InterPro" id="IPR011701">
    <property type="entry name" value="MFS"/>
</dbReference>
<evidence type="ECO:0000256" key="3">
    <source>
        <dbReference type="ARBA" id="ARBA00022475"/>
    </source>
</evidence>
<name>A0AB38RQA0_RHOSG</name>
<dbReference type="GO" id="GO:0022857">
    <property type="term" value="F:transmembrane transporter activity"/>
    <property type="evidence" value="ECO:0007669"/>
    <property type="project" value="InterPro"/>
</dbReference>
<evidence type="ECO:0000259" key="9">
    <source>
        <dbReference type="PROSITE" id="PS50850"/>
    </source>
</evidence>
<dbReference type="RefSeq" id="WP_083745098.1">
    <property type="nucleotide sequence ID" value="NZ_CP096568.1"/>
</dbReference>
<feature type="transmembrane region" description="Helical" evidence="8">
    <location>
        <begin position="105"/>
        <end position="128"/>
    </location>
</feature>
<feature type="transmembrane region" description="Helical" evidence="8">
    <location>
        <begin position="227"/>
        <end position="250"/>
    </location>
</feature>
<feature type="region of interest" description="Disordered" evidence="7">
    <location>
        <begin position="507"/>
        <end position="540"/>
    </location>
</feature>
<keyword evidence="5 8" id="KW-1133">Transmembrane helix</keyword>
<dbReference type="PANTHER" id="PTHR42718">
    <property type="entry name" value="MAJOR FACILITATOR SUPERFAMILY MULTIDRUG TRANSPORTER MFSC"/>
    <property type="match status" value="1"/>
</dbReference>
<dbReference type="GO" id="GO:0005886">
    <property type="term" value="C:plasma membrane"/>
    <property type="evidence" value="ECO:0007669"/>
    <property type="project" value="UniProtKB-SubCell"/>
</dbReference>
<accession>A0AB38RQA0</accession>
<feature type="transmembrane region" description="Helical" evidence="8">
    <location>
        <begin position="140"/>
        <end position="161"/>
    </location>
</feature>
<feature type="transmembrane region" description="Helical" evidence="8">
    <location>
        <begin position="306"/>
        <end position="327"/>
    </location>
</feature>
<dbReference type="PROSITE" id="PS50850">
    <property type="entry name" value="MFS"/>
    <property type="match status" value="1"/>
</dbReference>
<dbReference type="PRINTS" id="PR01036">
    <property type="entry name" value="TCRTETB"/>
</dbReference>
<comment type="subcellular location">
    <subcellularLocation>
        <location evidence="1">Cell membrane</location>
        <topology evidence="1">Multi-pass membrane protein</topology>
    </subcellularLocation>
</comment>
<dbReference type="Gene3D" id="1.20.1720.10">
    <property type="entry name" value="Multidrug resistance protein D"/>
    <property type="match status" value="1"/>
</dbReference>
<feature type="transmembrane region" description="Helical" evidence="8">
    <location>
        <begin position="362"/>
        <end position="385"/>
    </location>
</feature>
<sequence length="540" mass="56036">MNVTVQRRRPSRLSVLLVLCAATLAISLATTAINVALPSLALDFQANNRELQWIVDAYNLLFATFVLAFGSLSDRYGRKGALLLGLTIFGGGAVGASFAESAGQLIAWQAVMGLGAAFVYPTTLSILSNVFTERTDKAKAIGIWGATTGVGVACGPILGGWLLEHFWWGSVFLALAAGAAIAIGVSAAVVTTSRDPSAPRIDIGGLVLSVLAVGTLVYTVIEAPEHGWVSTATLAGFTLAAALLFAMVMWERNQDEPMIDVQLFTNMRFTAASAAVTFAYFALFGFIFLISQYFQLVRGFGPLDTGLKFIPVAASIAVGSVLGTILAVRLGNKLIVTVGLMLFSTAFLWISTLSESTSYAEIALQMTPLGLGLGLTAAPATEAIMGAVPPQKAGIGSGMNDATREVGGTLGVAIIGSVYASLYASSLASSDAAQNLPAHIRSTVEDSVGGAVIASEQLRTAGDHSAAQTISDVANHAFLDGLTAGSYVAAAVTALGALVAAAFLPSRPKNDPPSHRLDARNNNHHNQTSQRATQDESPVS</sequence>
<feature type="transmembrane region" description="Helical" evidence="8">
    <location>
        <begin position="167"/>
        <end position="191"/>
    </location>
</feature>
<dbReference type="CDD" id="cd17321">
    <property type="entry name" value="MFS_MMR_MDR_like"/>
    <property type="match status" value="1"/>
</dbReference>
<dbReference type="EMBL" id="CP096568">
    <property type="protein sequence ID" value="UPU47023.1"/>
    <property type="molecule type" value="Genomic_DNA"/>
</dbReference>